<dbReference type="PANTHER" id="PTHR41317">
    <property type="entry name" value="PD-(D_E)XK NUCLEASE FAMILY TRANSPOSASE"/>
    <property type="match status" value="1"/>
</dbReference>
<protein>
    <submittedName>
        <fullName evidence="1">Transposase</fullName>
    </submittedName>
</protein>
<accession>A0ABQ5NGT3</accession>
<dbReference type="NCBIfam" id="TIGR01784">
    <property type="entry name" value="T_den_put_tspse"/>
    <property type="match status" value="1"/>
</dbReference>
<dbReference type="RefSeq" id="WP_264987008.1">
    <property type="nucleotide sequence ID" value="NZ_BRZA01000001.1"/>
</dbReference>
<dbReference type="PANTHER" id="PTHR41317:SF1">
    <property type="entry name" value="PD-(D_E)XK NUCLEASE FAMILY TRANSPOSASE"/>
    <property type="match status" value="1"/>
</dbReference>
<proteinExistence type="predicted"/>
<name>A0ABQ5NGT3_9BACI</name>
<dbReference type="Proteomes" id="UP001065593">
    <property type="component" value="Unassembled WGS sequence"/>
</dbReference>
<evidence type="ECO:0000313" key="1">
    <source>
        <dbReference type="EMBL" id="GLC87276.1"/>
    </source>
</evidence>
<dbReference type="EMBL" id="BRZA01000001">
    <property type="protein sequence ID" value="GLC87276.1"/>
    <property type="molecule type" value="Genomic_DNA"/>
</dbReference>
<reference evidence="1" key="1">
    <citation type="submission" date="2022-08" db="EMBL/GenBank/DDBJ databases">
        <title>Draft genome sequence of Lysinibacillus sp. strain KH24.</title>
        <authorList>
            <person name="Kanbe H."/>
            <person name="Itoh H."/>
        </authorList>
    </citation>
    <scope>NUCLEOTIDE SEQUENCE</scope>
    <source>
        <strain evidence="1">KH24</strain>
    </source>
</reference>
<dbReference type="Pfam" id="PF12784">
    <property type="entry name" value="PDDEXK_2"/>
    <property type="match status" value="1"/>
</dbReference>
<evidence type="ECO:0000313" key="2">
    <source>
        <dbReference type="Proteomes" id="UP001065593"/>
    </source>
</evidence>
<keyword evidence="2" id="KW-1185">Reference proteome</keyword>
<organism evidence="1 2">
    <name type="scientific">Lysinibacillus piscis</name>
    <dbReference type="NCBI Taxonomy" id="2518931"/>
    <lineage>
        <taxon>Bacteria</taxon>
        <taxon>Bacillati</taxon>
        <taxon>Bacillota</taxon>
        <taxon>Bacilli</taxon>
        <taxon>Bacillales</taxon>
        <taxon>Bacillaceae</taxon>
        <taxon>Lysinibacillus</taxon>
    </lineage>
</organism>
<comment type="caution">
    <text evidence="1">The sequence shown here is derived from an EMBL/GenBank/DDBJ whole genome shotgun (WGS) entry which is preliminary data.</text>
</comment>
<dbReference type="InterPro" id="IPR010106">
    <property type="entry name" value="RpnA"/>
</dbReference>
<gene>
    <name evidence="1" type="ORF">LYSBPC_04030</name>
</gene>
<sequence>MNRKALRRIPLSKLMDLKVDFAFKQLFGSERNKHITVVFLNAILQRTKRDSIKEITFLNQEMGGEYEGDKQARLDIVVKTQADEYINIEIQLANHDNMLKRTMFYWSSLYNAQLQRGQGYSTLMPTVTIIICQYTLLPKQLHYHNTYHLYEDTTLQRLDPQDDVVEIHFIEMKKFLQAWFDEQVNPVDDLLVRWLLLLGMVDARKHKIYDEIYVELEELAMHDESLRQAFTAWEEMSQTPESIIAYQSRLKYVIDEEANLYDAKMKGIEQGKEVAIIEFAQKMMAQGFTDEEIVALTDLTLERLQQLRIHDK</sequence>